<dbReference type="Proteomes" id="UP001218218">
    <property type="component" value="Unassembled WGS sequence"/>
</dbReference>
<dbReference type="AlphaFoldDB" id="A0AAD6Z4C0"/>
<keyword evidence="2" id="KW-1185">Reference proteome</keyword>
<gene>
    <name evidence="1" type="ORF">DFH08DRAFT_975556</name>
</gene>
<accession>A0AAD6Z4C0</accession>
<protein>
    <submittedName>
        <fullName evidence="1">Uncharacterized protein</fullName>
    </submittedName>
</protein>
<comment type="caution">
    <text evidence="1">The sequence shown here is derived from an EMBL/GenBank/DDBJ whole genome shotgun (WGS) entry which is preliminary data.</text>
</comment>
<reference evidence="1" key="1">
    <citation type="submission" date="2023-03" db="EMBL/GenBank/DDBJ databases">
        <title>Massive genome expansion in bonnet fungi (Mycena s.s.) driven by repeated elements and novel gene families across ecological guilds.</title>
        <authorList>
            <consortium name="Lawrence Berkeley National Laboratory"/>
            <person name="Harder C.B."/>
            <person name="Miyauchi S."/>
            <person name="Viragh M."/>
            <person name="Kuo A."/>
            <person name="Thoen E."/>
            <person name="Andreopoulos B."/>
            <person name="Lu D."/>
            <person name="Skrede I."/>
            <person name="Drula E."/>
            <person name="Henrissat B."/>
            <person name="Morin E."/>
            <person name="Kohler A."/>
            <person name="Barry K."/>
            <person name="LaButti K."/>
            <person name="Morin E."/>
            <person name="Salamov A."/>
            <person name="Lipzen A."/>
            <person name="Mereny Z."/>
            <person name="Hegedus B."/>
            <person name="Baldrian P."/>
            <person name="Stursova M."/>
            <person name="Weitz H."/>
            <person name="Taylor A."/>
            <person name="Grigoriev I.V."/>
            <person name="Nagy L.G."/>
            <person name="Martin F."/>
            <person name="Kauserud H."/>
        </authorList>
    </citation>
    <scope>NUCLEOTIDE SEQUENCE</scope>
    <source>
        <strain evidence="1">CBHHK002</strain>
    </source>
</reference>
<sequence length="244" mass="26375">MPKSASELYHGLTAQKHGIPQFTPEPNQNLPIHYQRIGVSIGDVGICRDGSFEFLFNACWPSTDPINSAYGVPEDFVSFPLSARDISKRTYYSPGSIIATAQISEANLNMGGSSVIPGFPLTLGSSITLRTQSKEGAILVLPQGASRQNLLPLEIFRAHVRKYSAQWYTFAREFLPSAGSLFVVTGCDKTTSWGIATSSTTSGTVGISLKLVVAGIADGTLAPRYQWKDFGAATVHSEYPDYVM</sequence>
<evidence type="ECO:0000313" key="2">
    <source>
        <dbReference type="Proteomes" id="UP001218218"/>
    </source>
</evidence>
<evidence type="ECO:0000313" key="1">
    <source>
        <dbReference type="EMBL" id="KAJ7306997.1"/>
    </source>
</evidence>
<proteinExistence type="predicted"/>
<name>A0AAD6Z4C0_9AGAR</name>
<dbReference type="EMBL" id="JARIHO010000089">
    <property type="protein sequence ID" value="KAJ7306997.1"/>
    <property type="molecule type" value="Genomic_DNA"/>
</dbReference>
<organism evidence="1 2">
    <name type="scientific">Mycena albidolilacea</name>
    <dbReference type="NCBI Taxonomy" id="1033008"/>
    <lineage>
        <taxon>Eukaryota</taxon>
        <taxon>Fungi</taxon>
        <taxon>Dikarya</taxon>
        <taxon>Basidiomycota</taxon>
        <taxon>Agaricomycotina</taxon>
        <taxon>Agaricomycetes</taxon>
        <taxon>Agaricomycetidae</taxon>
        <taxon>Agaricales</taxon>
        <taxon>Marasmiineae</taxon>
        <taxon>Mycenaceae</taxon>
        <taxon>Mycena</taxon>
    </lineage>
</organism>